<protein>
    <submittedName>
        <fullName evidence="6">LysR family transcriptional regulator</fullName>
    </submittedName>
</protein>
<dbReference type="PROSITE" id="PS50931">
    <property type="entry name" value="HTH_LYSR"/>
    <property type="match status" value="1"/>
</dbReference>
<dbReference type="RefSeq" id="WP_099125483.1">
    <property type="nucleotide sequence ID" value="NZ_CAWNRH010000103.1"/>
</dbReference>
<proteinExistence type="inferred from homology"/>
<dbReference type="Proteomes" id="UP000222366">
    <property type="component" value="Unassembled WGS sequence"/>
</dbReference>
<dbReference type="SUPFAM" id="SSF46785">
    <property type="entry name" value="Winged helix' DNA-binding domain"/>
    <property type="match status" value="1"/>
</dbReference>
<dbReference type="Pfam" id="PF00126">
    <property type="entry name" value="HTH_1"/>
    <property type="match status" value="1"/>
</dbReference>
<comment type="similarity">
    <text evidence="1">Belongs to the LysR transcriptional regulatory family.</text>
</comment>
<dbReference type="InterPro" id="IPR058163">
    <property type="entry name" value="LysR-type_TF_proteobact-type"/>
</dbReference>
<evidence type="ECO:0000313" key="6">
    <source>
        <dbReference type="EMBL" id="PHM64420.1"/>
    </source>
</evidence>
<evidence type="ECO:0000256" key="3">
    <source>
        <dbReference type="ARBA" id="ARBA00023125"/>
    </source>
</evidence>
<keyword evidence="3" id="KW-0238">DNA-binding</keyword>
<dbReference type="InterPro" id="IPR036390">
    <property type="entry name" value="WH_DNA-bd_sf"/>
</dbReference>
<dbReference type="SUPFAM" id="SSF53850">
    <property type="entry name" value="Periplasmic binding protein-like II"/>
    <property type="match status" value="1"/>
</dbReference>
<evidence type="ECO:0000256" key="2">
    <source>
        <dbReference type="ARBA" id="ARBA00023015"/>
    </source>
</evidence>
<evidence type="ECO:0000256" key="4">
    <source>
        <dbReference type="ARBA" id="ARBA00023163"/>
    </source>
</evidence>
<dbReference type="EMBL" id="NJAJ01000029">
    <property type="protein sequence ID" value="PHM64420.1"/>
    <property type="molecule type" value="Genomic_DNA"/>
</dbReference>
<name>A0A2D0KLX3_9GAMM</name>
<dbReference type="InterPro" id="IPR000847">
    <property type="entry name" value="LysR_HTH_N"/>
</dbReference>
<evidence type="ECO:0000256" key="1">
    <source>
        <dbReference type="ARBA" id="ARBA00009437"/>
    </source>
</evidence>
<accession>A0A2D0KLX3</accession>
<dbReference type="PANTHER" id="PTHR30537">
    <property type="entry name" value="HTH-TYPE TRANSCRIPTIONAL REGULATOR"/>
    <property type="match status" value="1"/>
</dbReference>
<keyword evidence="2" id="KW-0805">Transcription regulation</keyword>
<dbReference type="InterPro" id="IPR005119">
    <property type="entry name" value="LysR_subst-bd"/>
</dbReference>
<dbReference type="Gene3D" id="3.40.190.290">
    <property type="match status" value="1"/>
</dbReference>
<dbReference type="GO" id="GO:0006351">
    <property type="term" value="P:DNA-templated transcription"/>
    <property type="evidence" value="ECO:0007669"/>
    <property type="project" value="TreeGrafter"/>
</dbReference>
<dbReference type="InterPro" id="IPR036388">
    <property type="entry name" value="WH-like_DNA-bd_sf"/>
</dbReference>
<keyword evidence="7" id="KW-1185">Reference proteome</keyword>
<comment type="caution">
    <text evidence="6">The sequence shown here is derived from an EMBL/GenBank/DDBJ whole genome shotgun (WGS) entry which is preliminary data.</text>
</comment>
<dbReference type="AlphaFoldDB" id="A0A2D0KLX3"/>
<feature type="domain" description="HTH lysR-type" evidence="5">
    <location>
        <begin position="4"/>
        <end position="61"/>
    </location>
</feature>
<reference evidence="6 7" key="1">
    <citation type="journal article" date="2017" name="Nat. Microbiol.">
        <title>Natural product diversity associated with the nematode symbionts Photorhabdus and Xenorhabdus.</title>
        <authorList>
            <person name="Tobias N.J."/>
            <person name="Wolff H."/>
            <person name="Djahanschiri B."/>
            <person name="Grundmann F."/>
            <person name="Kronenwerth M."/>
            <person name="Shi Y.M."/>
            <person name="Simonyi S."/>
            <person name="Grun P."/>
            <person name="Shapiro-Ilan D."/>
            <person name="Pidot S.J."/>
            <person name="Stinear T.P."/>
            <person name="Ebersberger I."/>
            <person name="Bode H.B."/>
        </authorList>
    </citation>
    <scope>NUCLEOTIDE SEQUENCE [LARGE SCALE GENOMIC DNA]</scope>
    <source>
        <strain evidence="6 7">DSM 17904</strain>
    </source>
</reference>
<dbReference type="PANTHER" id="PTHR30537:SF3">
    <property type="entry name" value="TRANSCRIPTIONAL REGULATORY PROTEIN"/>
    <property type="match status" value="1"/>
</dbReference>
<dbReference type="GO" id="GO:0043565">
    <property type="term" value="F:sequence-specific DNA binding"/>
    <property type="evidence" value="ECO:0007669"/>
    <property type="project" value="TreeGrafter"/>
</dbReference>
<sequence>MDSVNWDDLRFFTALVECRTVSAASKRLNVNYATVSRRTERLEHTLRQRLFDRTQDGYIPTIEGLLLYKKTVQVRENIESLEDYFTQEGKFKKSVVISMVSLMAEYLLIPKLSHFVKKYPEIRLEIDASNRNVSIPRKEADIAFRLDLPEKGEYLSQKVGKLNYKLCATPEVIKKINGKENVNIITFNSDFSELPESQYLIRRFGNKSIRFQSNSVTTQRIAAENGYGVALLPSLVIKNSPLVSIELDEPVIRPIWMLTSKQTMHMTASRLVRLVADELRSIFDEMR</sequence>
<dbReference type="GO" id="GO:0003700">
    <property type="term" value="F:DNA-binding transcription factor activity"/>
    <property type="evidence" value="ECO:0007669"/>
    <property type="project" value="InterPro"/>
</dbReference>
<organism evidence="6 7">
    <name type="scientific">Xenorhabdus stockiae</name>
    <dbReference type="NCBI Taxonomy" id="351614"/>
    <lineage>
        <taxon>Bacteria</taxon>
        <taxon>Pseudomonadati</taxon>
        <taxon>Pseudomonadota</taxon>
        <taxon>Gammaproteobacteria</taxon>
        <taxon>Enterobacterales</taxon>
        <taxon>Morganellaceae</taxon>
        <taxon>Xenorhabdus</taxon>
    </lineage>
</organism>
<gene>
    <name evidence="6" type="ORF">Xsto_02954</name>
</gene>
<evidence type="ECO:0000313" key="7">
    <source>
        <dbReference type="Proteomes" id="UP000222366"/>
    </source>
</evidence>
<dbReference type="Pfam" id="PF03466">
    <property type="entry name" value="LysR_substrate"/>
    <property type="match status" value="1"/>
</dbReference>
<evidence type="ECO:0000259" key="5">
    <source>
        <dbReference type="PROSITE" id="PS50931"/>
    </source>
</evidence>
<keyword evidence="4" id="KW-0804">Transcription</keyword>
<dbReference type="Gene3D" id="1.10.10.10">
    <property type="entry name" value="Winged helix-like DNA-binding domain superfamily/Winged helix DNA-binding domain"/>
    <property type="match status" value="1"/>
</dbReference>